<feature type="region of interest" description="Disordered" evidence="1">
    <location>
        <begin position="249"/>
        <end position="280"/>
    </location>
</feature>
<feature type="region of interest" description="Disordered" evidence="1">
    <location>
        <begin position="71"/>
        <end position="138"/>
    </location>
</feature>
<feature type="region of interest" description="Disordered" evidence="1">
    <location>
        <begin position="1"/>
        <end position="55"/>
    </location>
</feature>
<feature type="region of interest" description="Disordered" evidence="1">
    <location>
        <begin position="292"/>
        <end position="313"/>
    </location>
</feature>
<feature type="compositionally biased region" description="Polar residues" evidence="1">
    <location>
        <begin position="168"/>
        <end position="178"/>
    </location>
</feature>
<accession>A0A2C5ZMC0</accession>
<dbReference type="Proteomes" id="UP000224854">
    <property type="component" value="Unassembled WGS sequence"/>
</dbReference>
<gene>
    <name evidence="2" type="ORF">CDD82_3330</name>
</gene>
<feature type="compositionally biased region" description="Low complexity" evidence="1">
    <location>
        <begin position="34"/>
        <end position="43"/>
    </location>
</feature>
<feature type="region of interest" description="Disordered" evidence="1">
    <location>
        <begin position="575"/>
        <end position="605"/>
    </location>
</feature>
<evidence type="ECO:0000313" key="2">
    <source>
        <dbReference type="EMBL" id="PHH83165.1"/>
    </source>
</evidence>
<feature type="compositionally biased region" description="Basic residues" evidence="1">
    <location>
        <begin position="44"/>
        <end position="55"/>
    </location>
</feature>
<reference evidence="2 3" key="1">
    <citation type="submission" date="2017-06" db="EMBL/GenBank/DDBJ databases">
        <title>Ant-infecting Ophiocordyceps genomes reveal a high diversity of potential behavioral manipulation genes and a possible major role for enterotoxins.</title>
        <authorList>
            <person name="De Bekker C."/>
            <person name="Evans H.C."/>
            <person name="Brachmann A."/>
            <person name="Hughes D.P."/>
        </authorList>
    </citation>
    <scope>NUCLEOTIDE SEQUENCE [LARGE SCALE GENOMIC DNA]</scope>
    <source>
        <strain evidence="2 3">1348a</strain>
    </source>
</reference>
<dbReference type="OrthoDB" id="5229017at2759"/>
<feature type="compositionally biased region" description="Basic and acidic residues" evidence="1">
    <location>
        <begin position="71"/>
        <end position="92"/>
    </location>
</feature>
<proteinExistence type="predicted"/>
<evidence type="ECO:0000313" key="3">
    <source>
        <dbReference type="Proteomes" id="UP000224854"/>
    </source>
</evidence>
<organism evidence="2 3">
    <name type="scientific">Ophiocordyceps australis</name>
    <dbReference type="NCBI Taxonomy" id="1399860"/>
    <lineage>
        <taxon>Eukaryota</taxon>
        <taxon>Fungi</taxon>
        <taxon>Dikarya</taxon>
        <taxon>Ascomycota</taxon>
        <taxon>Pezizomycotina</taxon>
        <taxon>Sordariomycetes</taxon>
        <taxon>Hypocreomycetidae</taxon>
        <taxon>Hypocreales</taxon>
        <taxon>Ophiocordycipitaceae</taxon>
        <taxon>Ophiocordyceps</taxon>
    </lineage>
</organism>
<feature type="region of interest" description="Disordered" evidence="1">
    <location>
        <begin position="160"/>
        <end position="185"/>
    </location>
</feature>
<feature type="region of interest" description="Disordered" evidence="1">
    <location>
        <begin position="345"/>
        <end position="367"/>
    </location>
</feature>
<dbReference type="EMBL" id="NJEU01000025">
    <property type="protein sequence ID" value="PHH83165.1"/>
    <property type="molecule type" value="Genomic_DNA"/>
</dbReference>
<feature type="compositionally biased region" description="Polar residues" evidence="1">
    <location>
        <begin position="96"/>
        <end position="120"/>
    </location>
</feature>
<feature type="compositionally biased region" description="Basic and acidic residues" evidence="1">
    <location>
        <begin position="345"/>
        <end position="362"/>
    </location>
</feature>
<feature type="compositionally biased region" description="Polar residues" evidence="1">
    <location>
        <begin position="581"/>
        <end position="593"/>
    </location>
</feature>
<evidence type="ECO:0000256" key="1">
    <source>
        <dbReference type="SAM" id="MobiDB-lite"/>
    </source>
</evidence>
<dbReference type="AlphaFoldDB" id="A0A2C5ZMC0"/>
<keyword evidence="3" id="KW-1185">Reference proteome</keyword>
<sequence length="619" mass="69724">MPLDKAAIPESCKRPSEPSTPPQTTSRRVHRASASRSRGSSQSPRKRQAKQPLHIRVRLTETQMDRITDAFTTKVRDSPTRTRQRVADDSPLRVRQMQQTRYTLGSNGQGETSQPPSATFSDLMPRPENFPGDDIGNSTLSIASRRRQYQPKPIQVSESHLPGHARLQPNSDNVSPLSPDSEKRLRQKDQIGQEFLQDNGDDTVLPYHTSDLPGAYGRSVMISEADINKPVLDTYQAWLRDSRSGFSPPGEASVHHARAQSLPQCARRTKSTSEGLRPVYGDMPATYVPNSHLPPPPLPQPLAEAAPHWSQKPLESPPFSPLALYFRGQDFPSVKKGEKTLIGDNGWLERPDNVGNGRDKKSPQKKTGIIESIKKIAREVTAEFNAVNRRSQSSAKEAASSCLLSISLDAREQSLLYCELEFHLTTALNDYMAAEFDRGHLIPDNLKRISDWWTSHGRPRVIGFRFDLETQLELVSLHVNDFNFYGRRQSNPVEICGLLDAMKTNARQMRVRTFCQPDSVIAKQLVDAQSLFNLINVSNVQQVALAEIAQFFKVIVERERDYLERRGREVRKTRFPPAEDYNNSHAHWPQQHNAPHKQQIGGDRAGGCHVVEDPLPYVR</sequence>
<name>A0A2C5ZMC0_9HYPO</name>
<protein>
    <submittedName>
        <fullName evidence="2">Uncharacterized protein</fullName>
    </submittedName>
</protein>
<comment type="caution">
    <text evidence="2">The sequence shown here is derived from an EMBL/GenBank/DDBJ whole genome shotgun (WGS) entry which is preliminary data.</text>
</comment>